<feature type="transmembrane region" description="Helical" evidence="6">
    <location>
        <begin position="37"/>
        <end position="62"/>
    </location>
</feature>
<dbReference type="RefSeq" id="WP_183752679.1">
    <property type="nucleotide sequence ID" value="NZ_JACICC010000004.1"/>
</dbReference>
<comment type="caution">
    <text evidence="8">The sequence shown here is derived from an EMBL/GenBank/DDBJ whole genome shotgun (WGS) entry which is preliminary data.</text>
</comment>
<feature type="transmembrane region" description="Helical" evidence="6">
    <location>
        <begin position="74"/>
        <end position="91"/>
    </location>
</feature>
<comment type="similarity">
    <text evidence="2">Belongs to the drug/metabolite transporter (DMT) superfamily. 10 TMS drug/metabolite exporter (DME) (TC 2.A.7.3) family.</text>
</comment>
<dbReference type="GO" id="GO:0016020">
    <property type="term" value="C:membrane"/>
    <property type="evidence" value="ECO:0007669"/>
    <property type="project" value="UniProtKB-SubCell"/>
</dbReference>
<keyword evidence="5 6" id="KW-0472">Membrane</keyword>
<feature type="transmembrane region" description="Helical" evidence="6">
    <location>
        <begin position="122"/>
        <end position="142"/>
    </location>
</feature>
<name>A0A7W6EHU1_9HYPH</name>
<keyword evidence="9" id="KW-1185">Reference proteome</keyword>
<protein>
    <submittedName>
        <fullName evidence="8">Drug/metabolite transporter (DMT)-like permease</fullName>
    </submittedName>
</protein>
<evidence type="ECO:0000256" key="6">
    <source>
        <dbReference type="SAM" id="Phobius"/>
    </source>
</evidence>
<feature type="domain" description="EamA" evidence="7">
    <location>
        <begin position="155"/>
        <end position="284"/>
    </location>
</feature>
<feature type="transmembrane region" description="Helical" evidence="6">
    <location>
        <begin position="242"/>
        <end position="262"/>
    </location>
</feature>
<dbReference type="InterPro" id="IPR000620">
    <property type="entry name" value="EamA_dom"/>
</dbReference>
<feature type="transmembrane region" description="Helical" evidence="6">
    <location>
        <begin position="186"/>
        <end position="208"/>
    </location>
</feature>
<dbReference type="Pfam" id="PF00892">
    <property type="entry name" value="EamA"/>
    <property type="match status" value="2"/>
</dbReference>
<feature type="transmembrane region" description="Helical" evidence="6">
    <location>
        <begin position="268"/>
        <end position="286"/>
    </location>
</feature>
<sequence>MNPPLAISLKLLSALAFTVMGAGVKYVSDRVPVGEIVFFRCFFMLLPLMVWLALQGNILGALRTRNLTGHFRRSVMSSSSMFLGFLALAYLPLMDAVILGYTSPLILVILAAVLLKEKVQGCRWIGTGVGFLGVLVMLLPHLSGGGLLMGGASTIGIMIALAGAFVTAGAIVQIRRLVSTETTGAIIFYLAIITSALSLLSIPAGWVMPTVEEAAVLVGIGILGGVGQIVLTMSFRYGDASMLAPFEYSTMLWACMIGWLAFNDWPETPVFIGGAIVIAAGMFVLWRERATMHHRHETVDQAADAISTVAVPAPALEANSTRPPV</sequence>
<organism evidence="8 9">
    <name type="scientific">Pseudochelatococcus contaminans</name>
    <dbReference type="NCBI Taxonomy" id="1538103"/>
    <lineage>
        <taxon>Bacteria</taxon>
        <taxon>Pseudomonadati</taxon>
        <taxon>Pseudomonadota</taxon>
        <taxon>Alphaproteobacteria</taxon>
        <taxon>Hyphomicrobiales</taxon>
        <taxon>Chelatococcaceae</taxon>
        <taxon>Pseudochelatococcus</taxon>
    </lineage>
</organism>
<evidence type="ECO:0000256" key="4">
    <source>
        <dbReference type="ARBA" id="ARBA00022989"/>
    </source>
</evidence>
<feature type="domain" description="EamA" evidence="7">
    <location>
        <begin position="6"/>
        <end position="138"/>
    </location>
</feature>
<dbReference type="EMBL" id="JACICC010000004">
    <property type="protein sequence ID" value="MBB3810037.1"/>
    <property type="molecule type" value="Genomic_DNA"/>
</dbReference>
<dbReference type="InterPro" id="IPR037185">
    <property type="entry name" value="EmrE-like"/>
</dbReference>
<dbReference type="PANTHER" id="PTHR22911:SF6">
    <property type="entry name" value="SOLUTE CARRIER FAMILY 35 MEMBER G1"/>
    <property type="match status" value="1"/>
</dbReference>
<feature type="transmembrane region" description="Helical" evidence="6">
    <location>
        <begin position="148"/>
        <end position="174"/>
    </location>
</feature>
<feature type="transmembrane region" description="Helical" evidence="6">
    <location>
        <begin position="97"/>
        <end position="115"/>
    </location>
</feature>
<dbReference type="PANTHER" id="PTHR22911">
    <property type="entry name" value="ACYL-MALONYL CONDENSING ENZYME-RELATED"/>
    <property type="match status" value="1"/>
</dbReference>
<comment type="subcellular location">
    <subcellularLocation>
        <location evidence="1">Membrane</location>
        <topology evidence="1">Multi-pass membrane protein</topology>
    </subcellularLocation>
</comment>
<evidence type="ECO:0000256" key="1">
    <source>
        <dbReference type="ARBA" id="ARBA00004141"/>
    </source>
</evidence>
<gene>
    <name evidence="8" type="ORF">FHS81_002125</name>
</gene>
<evidence type="ECO:0000256" key="2">
    <source>
        <dbReference type="ARBA" id="ARBA00009853"/>
    </source>
</evidence>
<dbReference type="SUPFAM" id="SSF103481">
    <property type="entry name" value="Multidrug resistance efflux transporter EmrE"/>
    <property type="match status" value="2"/>
</dbReference>
<reference evidence="8 9" key="1">
    <citation type="submission" date="2020-08" db="EMBL/GenBank/DDBJ databases">
        <title>Genomic Encyclopedia of Type Strains, Phase IV (KMG-IV): sequencing the most valuable type-strain genomes for metagenomic binning, comparative biology and taxonomic classification.</title>
        <authorList>
            <person name="Goeker M."/>
        </authorList>
    </citation>
    <scope>NUCLEOTIDE SEQUENCE [LARGE SCALE GENOMIC DNA]</scope>
    <source>
        <strain evidence="8 9">DSM 28760</strain>
    </source>
</reference>
<evidence type="ECO:0000256" key="3">
    <source>
        <dbReference type="ARBA" id="ARBA00022692"/>
    </source>
</evidence>
<feature type="transmembrane region" description="Helical" evidence="6">
    <location>
        <begin position="214"/>
        <end position="235"/>
    </location>
</feature>
<dbReference type="AlphaFoldDB" id="A0A7W6EHU1"/>
<evidence type="ECO:0000256" key="5">
    <source>
        <dbReference type="ARBA" id="ARBA00023136"/>
    </source>
</evidence>
<proteinExistence type="inferred from homology"/>
<evidence type="ECO:0000313" key="8">
    <source>
        <dbReference type="EMBL" id="MBB3810037.1"/>
    </source>
</evidence>
<evidence type="ECO:0000313" key="9">
    <source>
        <dbReference type="Proteomes" id="UP000537592"/>
    </source>
</evidence>
<evidence type="ECO:0000259" key="7">
    <source>
        <dbReference type="Pfam" id="PF00892"/>
    </source>
</evidence>
<dbReference type="Proteomes" id="UP000537592">
    <property type="component" value="Unassembled WGS sequence"/>
</dbReference>
<keyword evidence="4 6" id="KW-1133">Transmembrane helix</keyword>
<keyword evidence="3 6" id="KW-0812">Transmembrane</keyword>
<accession>A0A7W6EHU1</accession>